<name>B3G4A5_ADIVA</name>
<reference evidence="1" key="1">
    <citation type="journal article" date="2008" name="Science">
        <title>Massive horizontal gene transfer in bdelloid rotifers.</title>
        <authorList>
            <person name="Gladyshev E.A."/>
            <person name="Meselson M.S."/>
            <person name="Arkhipova I.R."/>
        </authorList>
    </citation>
    <scope>NUCLEOTIDE SEQUENCE</scope>
</reference>
<dbReference type="AlphaFoldDB" id="B3G4A5"/>
<dbReference type="EMBL" id="EU643476">
    <property type="protein sequence ID" value="ACD54653.1"/>
    <property type="molecule type" value="Genomic_DNA"/>
</dbReference>
<accession>B3G4A5</accession>
<organism evidence="1">
    <name type="scientific">Adineta vaga</name>
    <name type="common">Rotifer</name>
    <name type="synonym">Callidina vaga</name>
    <dbReference type="NCBI Taxonomy" id="104782"/>
    <lineage>
        <taxon>Eukaryota</taxon>
        <taxon>Metazoa</taxon>
        <taxon>Spiralia</taxon>
        <taxon>Gnathifera</taxon>
        <taxon>Rotifera</taxon>
        <taxon>Eurotatoria</taxon>
        <taxon>Bdelloidea</taxon>
        <taxon>Adinetida</taxon>
        <taxon>Adinetidae</taxon>
        <taxon>Adineta</taxon>
    </lineage>
</organism>
<proteinExistence type="predicted"/>
<sequence length="227" mass="26052">MSVETTVHALFQYVDLNGRDRTKKTNQFNYQTRLDNILHWILTWWKGRTISHIEIKDTSNHFVDFDEEYIKEQNPFFVSESTVILFRVVETRDSTSESNRNAFQEPSDRTVSSRVLRKLPEPSASISERSSAEIVEPAEEDKFSFLSAPSAVKINDTNPSIIFTKNVNDKQRDQYETDKTKAATGDQRGCFVRIQGDKSGFNKNDTHKAVAPMIKVSVTYEVDLCTI</sequence>
<evidence type="ECO:0000313" key="1">
    <source>
        <dbReference type="EMBL" id="ACD54653.1"/>
    </source>
</evidence>
<protein>
    <submittedName>
        <fullName evidence="1">Uncharacterized protein</fullName>
    </submittedName>
</protein>